<name>A0A194WYC1_MOLSC</name>
<sequence length="241" mass="27591">MSTKNLEKFVHTQQVLWRSKLTLVRRALRPFKKLCNYEQNYKFGDWSKLSCEFPNAFKDHGRPFNVEDWQLAHNRLLRAEHLMKAIDSRIKSIKEEPKLSAAASIKDTNTLEGDKSSGAVEFDSSDVDKAVKTHASTEVTEDSAVEKKSDVAKDRQSKVKNDEHSDEEPILPRKRKRAVVKFSEDEHKNQNATSGKKKKLMKGLASHDDMPEAEKPVAKGPAANRKPPKKRVMPSRFFSRY</sequence>
<protein>
    <submittedName>
        <fullName evidence="2">Uncharacterized protein</fullName>
    </submittedName>
</protein>
<feature type="compositionally biased region" description="Basic and acidic residues" evidence="1">
    <location>
        <begin position="205"/>
        <end position="217"/>
    </location>
</feature>
<proteinExistence type="predicted"/>
<dbReference type="Proteomes" id="UP000070700">
    <property type="component" value="Unassembled WGS sequence"/>
</dbReference>
<organism evidence="2 3">
    <name type="scientific">Mollisia scopiformis</name>
    <name type="common">Conifer needle endophyte fungus</name>
    <name type="synonym">Phialocephala scopiformis</name>
    <dbReference type="NCBI Taxonomy" id="149040"/>
    <lineage>
        <taxon>Eukaryota</taxon>
        <taxon>Fungi</taxon>
        <taxon>Dikarya</taxon>
        <taxon>Ascomycota</taxon>
        <taxon>Pezizomycotina</taxon>
        <taxon>Leotiomycetes</taxon>
        <taxon>Helotiales</taxon>
        <taxon>Mollisiaceae</taxon>
        <taxon>Mollisia</taxon>
    </lineage>
</organism>
<evidence type="ECO:0000313" key="3">
    <source>
        <dbReference type="Proteomes" id="UP000070700"/>
    </source>
</evidence>
<reference evidence="2 3" key="1">
    <citation type="submission" date="2015-10" db="EMBL/GenBank/DDBJ databases">
        <title>Full genome of DAOMC 229536 Phialocephala scopiformis, a fungal endophyte of spruce producing the potent anti-insectan compound rugulosin.</title>
        <authorList>
            <consortium name="DOE Joint Genome Institute"/>
            <person name="Walker A.K."/>
            <person name="Frasz S.L."/>
            <person name="Seifert K.A."/>
            <person name="Miller J.D."/>
            <person name="Mondo S.J."/>
            <person name="Labutti K."/>
            <person name="Lipzen A."/>
            <person name="Dockter R."/>
            <person name="Kennedy M."/>
            <person name="Grigoriev I.V."/>
            <person name="Spatafora J.W."/>
        </authorList>
    </citation>
    <scope>NUCLEOTIDE SEQUENCE [LARGE SCALE GENOMIC DNA]</scope>
    <source>
        <strain evidence="2 3">CBS 120377</strain>
    </source>
</reference>
<keyword evidence="3" id="KW-1185">Reference proteome</keyword>
<feature type="region of interest" description="Disordered" evidence="1">
    <location>
        <begin position="133"/>
        <end position="241"/>
    </location>
</feature>
<dbReference type="EMBL" id="KQ947423">
    <property type="protein sequence ID" value="KUJ12963.1"/>
    <property type="molecule type" value="Genomic_DNA"/>
</dbReference>
<evidence type="ECO:0000313" key="2">
    <source>
        <dbReference type="EMBL" id="KUJ12963.1"/>
    </source>
</evidence>
<dbReference type="InParanoid" id="A0A194WYC1"/>
<evidence type="ECO:0000256" key="1">
    <source>
        <dbReference type="SAM" id="MobiDB-lite"/>
    </source>
</evidence>
<dbReference type="RefSeq" id="XP_018067318.1">
    <property type="nucleotide sequence ID" value="XM_018213329.1"/>
</dbReference>
<dbReference type="KEGG" id="psco:LY89DRAFT_673067"/>
<dbReference type="GeneID" id="28823055"/>
<dbReference type="AlphaFoldDB" id="A0A194WYC1"/>
<accession>A0A194WYC1</accession>
<gene>
    <name evidence="2" type="ORF">LY89DRAFT_673067</name>
</gene>
<feature type="compositionally biased region" description="Basic and acidic residues" evidence="1">
    <location>
        <begin position="144"/>
        <end position="163"/>
    </location>
</feature>